<dbReference type="HOGENOM" id="CLU_1447894_0_0_1"/>
<dbReference type="EMBL" id="KL197738">
    <property type="protein sequence ID" value="KDQ52724.1"/>
    <property type="molecule type" value="Genomic_DNA"/>
</dbReference>
<reference evidence="2" key="1">
    <citation type="journal article" date="2014" name="Proc. Natl. Acad. Sci. U.S.A.">
        <title>Extensive sampling of basidiomycete genomes demonstrates inadequacy of the white-rot/brown-rot paradigm for wood decay fungi.</title>
        <authorList>
            <person name="Riley R."/>
            <person name="Salamov A.A."/>
            <person name="Brown D.W."/>
            <person name="Nagy L.G."/>
            <person name="Floudas D."/>
            <person name="Held B.W."/>
            <person name="Levasseur A."/>
            <person name="Lombard V."/>
            <person name="Morin E."/>
            <person name="Otillar R."/>
            <person name="Lindquist E.A."/>
            <person name="Sun H."/>
            <person name="LaButti K.M."/>
            <person name="Schmutz J."/>
            <person name="Jabbour D."/>
            <person name="Luo H."/>
            <person name="Baker S.E."/>
            <person name="Pisabarro A.G."/>
            <person name="Walton J.D."/>
            <person name="Blanchette R.A."/>
            <person name="Henrissat B."/>
            <person name="Martin F."/>
            <person name="Cullen D."/>
            <person name="Hibbett D.S."/>
            <person name="Grigoriev I.V."/>
        </authorList>
    </citation>
    <scope>NUCLEOTIDE SEQUENCE [LARGE SCALE GENOMIC DNA]</scope>
    <source>
        <strain evidence="2">MUCL 33604</strain>
    </source>
</reference>
<keyword evidence="2" id="KW-1185">Reference proteome</keyword>
<accession>A0A067PD61</accession>
<evidence type="ECO:0000313" key="2">
    <source>
        <dbReference type="Proteomes" id="UP000027265"/>
    </source>
</evidence>
<evidence type="ECO:0000313" key="1">
    <source>
        <dbReference type="EMBL" id="KDQ52724.1"/>
    </source>
</evidence>
<dbReference type="AlphaFoldDB" id="A0A067PD61"/>
<name>A0A067PD61_9AGAM</name>
<dbReference type="InParanoid" id="A0A067PD61"/>
<gene>
    <name evidence="1" type="ORF">JAAARDRAFT_474954</name>
</gene>
<dbReference type="Proteomes" id="UP000027265">
    <property type="component" value="Unassembled WGS sequence"/>
</dbReference>
<sequence length="187" mass="20793">MSKVVDLNHTTNVSYSKCGALPTSSPIHPLDPSRSIYRSDPERVPRFSWSLVLLWRCRRTHCQSPRWCRVSIQVGASTKPKRPTLSTAGSSATSLSSVSPAIVKEFPAQDKAVVAMNRHELFRAEGMGYDVCHHIPTSYRRLAPSDRDALPSPSCSWEHMLLVRIYHSGSPGGQVLQAGCRDERSHI</sequence>
<proteinExistence type="predicted"/>
<organism evidence="1 2">
    <name type="scientific">Jaapia argillacea MUCL 33604</name>
    <dbReference type="NCBI Taxonomy" id="933084"/>
    <lineage>
        <taxon>Eukaryota</taxon>
        <taxon>Fungi</taxon>
        <taxon>Dikarya</taxon>
        <taxon>Basidiomycota</taxon>
        <taxon>Agaricomycotina</taxon>
        <taxon>Agaricomycetes</taxon>
        <taxon>Agaricomycetidae</taxon>
        <taxon>Jaapiales</taxon>
        <taxon>Jaapiaceae</taxon>
        <taxon>Jaapia</taxon>
    </lineage>
</organism>
<protein>
    <submittedName>
        <fullName evidence="1">Uncharacterized protein</fullName>
    </submittedName>
</protein>